<dbReference type="RefSeq" id="WP_016535212.1">
    <property type="nucleotide sequence ID" value="NZ_KE161030.1"/>
</dbReference>
<comment type="similarity">
    <text evidence="1">Belongs to the Arg-specific ADP-ribosyltransferase family.</text>
</comment>
<evidence type="ECO:0000256" key="6">
    <source>
        <dbReference type="ARBA" id="ARBA00047597"/>
    </source>
</evidence>
<dbReference type="InterPro" id="IPR000768">
    <property type="entry name" value="ART"/>
</dbReference>
<evidence type="ECO:0000313" key="9">
    <source>
        <dbReference type="EMBL" id="EPF19149.1"/>
    </source>
</evidence>
<reference evidence="9 10" key="1">
    <citation type="submission" date="2013-04" db="EMBL/GenBank/DDBJ databases">
        <authorList>
            <person name="Weinstock G."/>
            <person name="Sodergren E."/>
            <person name="Lobos E.A."/>
            <person name="Fulton L."/>
            <person name="Fulton R."/>
            <person name="Courtney L."/>
            <person name="Fronick C."/>
            <person name="O'Laughlin M."/>
            <person name="Godfrey J."/>
            <person name="Wilson R.M."/>
            <person name="Miner T."/>
            <person name="Farmer C."/>
            <person name="Delehaunty K."/>
            <person name="Cordes M."/>
            <person name="Minx P."/>
            <person name="Tomlinson C."/>
            <person name="Chen J."/>
            <person name="Wollam A."/>
            <person name="Pepin K.H."/>
            <person name="Palsikar V.B."/>
            <person name="Zhang X."/>
            <person name="Suruliraj S."/>
            <person name="Perna N.T."/>
            <person name="Plunkett G."/>
            <person name="Warren W."/>
            <person name="Mitreva M."/>
            <person name="Mardis E.R."/>
            <person name="Wilson R.K."/>
        </authorList>
    </citation>
    <scope>NUCLEOTIDE SEQUENCE [LARGE SCALE GENOMIC DNA]</scope>
    <source>
        <strain evidence="9 10">DSM 4568</strain>
    </source>
</reference>
<keyword evidence="8" id="KW-0472">Membrane</keyword>
<evidence type="ECO:0000256" key="2">
    <source>
        <dbReference type="ARBA" id="ARBA00012031"/>
    </source>
</evidence>
<dbReference type="GO" id="GO:0005576">
    <property type="term" value="C:extracellular region"/>
    <property type="evidence" value="ECO:0007669"/>
    <property type="project" value="InterPro"/>
</dbReference>
<keyword evidence="5" id="KW-0548">Nucleotidyltransferase</keyword>
<dbReference type="PATRIC" id="fig|566551.4.peg.806"/>
<organism evidence="9 10">
    <name type="scientific">Cedecea davisae DSM 4568</name>
    <dbReference type="NCBI Taxonomy" id="566551"/>
    <lineage>
        <taxon>Bacteria</taxon>
        <taxon>Pseudomonadati</taxon>
        <taxon>Pseudomonadota</taxon>
        <taxon>Gammaproteobacteria</taxon>
        <taxon>Enterobacterales</taxon>
        <taxon>Enterobacteriaceae</taxon>
        <taxon>Cedecea</taxon>
    </lineage>
</organism>
<feature type="compositionally biased region" description="Polar residues" evidence="7">
    <location>
        <begin position="162"/>
        <end position="183"/>
    </location>
</feature>
<keyword evidence="3" id="KW-0328">Glycosyltransferase</keyword>
<dbReference type="STRING" id="566551.HMPREF0201_00878"/>
<feature type="region of interest" description="Disordered" evidence="7">
    <location>
        <begin position="1997"/>
        <end position="2031"/>
    </location>
</feature>
<evidence type="ECO:0000256" key="4">
    <source>
        <dbReference type="ARBA" id="ARBA00022679"/>
    </source>
</evidence>
<dbReference type="PROSITE" id="PS51996">
    <property type="entry name" value="TR_MART"/>
    <property type="match status" value="1"/>
</dbReference>
<proteinExistence type="inferred from homology"/>
<dbReference type="HOGENOM" id="CLU_231011_0_0_6"/>
<dbReference type="Gene3D" id="3.90.176.10">
    <property type="entry name" value="Toxin ADP-ribosyltransferase, Chain A, domain 1"/>
    <property type="match status" value="1"/>
</dbReference>
<evidence type="ECO:0000256" key="5">
    <source>
        <dbReference type="ARBA" id="ARBA00022695"/>
    </source>
</evidence>
<evidence type="ECO:0000256" key="3">
    <source>
        <dbReference type="ARBA" id="ARBA00022676"/>
    </source>
</evidence>
<comment type="catalytic activity">
    <reaction evidence="6">
        <text>L-arginyl-[protein] + NAD(+) = N(omega)-(ADP-D-ribosyl)-L-arginyl-[protein] + nicotinamide + H(+)</text>
        <dbReference type="Rhea" id="RHEA:19149"/>
        <dbReference type="Rhea" id="RHEA-COMP:10532"/>
        <dbReference type="Rhea" id="RHEA-COMP:15087"/>
        <dbReference type="ChEBI" id="CHEBI:15378"/>
        <dbReference type="ChEBI" id="CHEBI:17154"/>
        <dbReference type="ChEBI" id="CHEBI:29965"/>
        <dbReference type="ChEBI" id="CHEBI:57540"/>
        <dbReference type="ChEBI" id="CHEBI:142554"/>
        <dbReference type="EC" id="2.4.2.31"/>
    </reaction>
</comment>
<dbReference type="OrthoDB" id="6631392at2"/>
<feature type="compositionally biased region" description="Polar residues" evidence="7">
    <location>
        <begin position="34"/>
        <end position="46"/>
    </location>
</feature>
<feature type="compositionally biased region" description="Basic residues" evidence="7">
    <location>
        <begin position="201"/>
        <end position="211"/>
    </location>
</feature>
<gene>
    <name evidence="9" type="ORF">HMPREF0201_00878</name>
</gene>
<accession>S3K1S7</accession>
<dbReference type="GO" id="GO:0106274">
    <property type="term" value="F:NAD+-protein-arginine ADP-ribosyltransferase activity"/>
    <property type="evidence" value="ECO:0007669"/>
    <property type="project" value="UniProtKB-EC"/>
</dbReference>
<feature type="transmembrane region" description="Helical" evidence="8">
    <location>
        <begin position="129"/>
        <end position="150"/>
    </location>
</feature>
<evidence type="ECO:0000256" key="8">
    <source>
        <dbReference type="SAM" id="Phobius"/>
    </source>
</evidence>
<protein>
    <recommendedName>
        <fullName evidence="2">NAD(+)--protein-arginine ADP-ribosyltransferase</fullName>
        <ecNumber evidence="2">2.4.2.31</ecNumber>
    </recommendedName>
</protein>
<evidence type="ECO:0000256" key="7">
    <source>
        <dbReference type="SAM" id="MobiDB-lite"/>
    </source>
</evidence>
<keyword evidence="8" id="KW-1133">Transmembrane helix</keyword>
<comment type="caution">
    <text evidence="9">The sequence shown here is derived from an EMBL/GenBank/DDBJ whole genome shotgun (WGS) entry which is preliminary data.</text>
</comment>
<dbReference type="EMBL" id="ATDT01000005">
    <property type="protein sequence ID" value="EPF19149.1"/>
    <property type="molecule type" value="Genomic_DNA"/>
</dbReference>
<feature type="compositionally biased region" description="Basic and acidic residues" evidence="7">
    <location>
        <begin position="2022"/>
        <end position="2031"/>
    </location>
</feature>
<feature type="region of interest" description="Disordered" evidence="7">
    <location>
        <begin position="154"/>
        <end position="223"/>
    </location>
</feature>
<dbReference type="SUPFAM" id="SSF56399">
    <property type="entry name" value="ADP-ribosylation"/>
    <property type="match status" value="1"/>
</dbReference>
<name>S3K1S7_9ENTR</name>
<dbReference type="Proteomes" id="UP000014585">
    <property type="component" value="Unassembled WGS sequence"/>
</dbReference>
<evidence type="ECO:0000256" key="1">
    <source>
        <dbReference type="ARBA" id="ARBA00009558"/>
    </source>
</evidence>
<evidence type="ECO:0000313" key="10">
    <source>
        <dbReference type="Proteomes" id="UP000014585"/>
    </source>
</evidence>
<keyword evidence="8" id="KW-0812">Transmembrane</keyword>
<sequence>MPANIQENSRHIPSLPIYIRDNNNVDASPDQKETSPLTSKIKNVNNSKEKPSGSGNKNFTGKVLGTLNNLLVQRSGQTNVEMEDDGVGIPLAEVITGGEALRSQAESLLRSRDEQPVPRGWRGGMFQRFLVGAGILTGIGTLGGAGYKYYAGRSSPGERAENTAQNSSTEPSLNPLNVYNRSEATPAGVFTPLQSDGSTKNKPRHIRRHLPHPATGTTASPELPAGILDDGKMSKEELLVSVAEYLLDGKDSINKERITLLARSIQSASGLFGEVKGQDNALAKAESIVRQWFFYNTLGTHPEECVLDVIINQVQHKDYVVGQIPSFLRLTKYLTLDSLTQSQVKSLNNLWRIFLIKEIPLLRVLDYSVAGLKVRENDFFDLYVGTKALDGFQTYSADDAMEIGKLVNCIVSRDNTSKKTDLLKMPFLLSTSKNLTAQDIEVDRKNHGTLGKYIHGMNVVNEINKHIEKKYNEYSSSIELLVANDAMQSNGVNPVNSNDNSYIKLQSDLPDEYWSLAHSVTEKFEKLDEILILAAFGELPKKEREYISSSQISVHPMSIIIRAKESGSAESGRKHINDISLREDDVDLISVRLGEEERIYALEKKKNDQPGYHFIRVDRDVHKYIESGILNYRIDDVFSADENTITCGDDTFSYVINTREDIIQGEHGNNGVDIFINHLSATHKMNMHIYLDPSAVSPVRRDEFPIVVKKKIPFYNYIQAGFESKSADRAPSCRTRAGLPMTVELANIIASSGIVDITPELTLDKLDPALSSSAKEELRNLVSDGFLNKKIMDIEQQITAISGYLFDVENGITKDEGRILLLAREIFDNSELFKGKDLEEISVVQAKSIIRLWFFDTLMGKQPDDFILDAMSRDRRSQGYTVGDISDLLHLFNFFIKDGFSEQQLTSVHSVWHTLLMEKLPLLKLEENSVKNMSLWDFNFSNLYTGTQFLESHSLQDYTADEAMKVGEMLWGVADKEPWIVGGNNLFKMPALIFIESGNPKLNKRDKFYRFLAVNEYINYRATIKEAEKNITNKYNDYLSSLKLWFDDVQSKKSESDDFSSAFNVIHKFQVIDKYLILSAFGGLPVEEREFILSPQAKIYRADVNVEIDNPESGKGEHTYTKRNDVDIISVWVNDVERIYAIKNKIDNRNVCQFIRLERDVQSYVSNDVLDSGSNDEIIISDNDNVICNLELVSENLIGDYVDNNIEALADKFSLDHGVNIFYDFQYPIEGSVHEDDKWSLVNDSIPFSYCLNNNSVQSVPSYFMNQAGLSSTINFQSVITTENISESIDLVVSNKSKSVVPAIERMERKEEQLLAVADYLFDEKNGITDNVEVIEKLAINILAESNRYWGESGEGVSIAQAKLAIRRWFFHKMLGMLPEYYVFDKLYEGELSEDCSVATLPELLSIDKVFRTEGIPEAQLSVLRTVWTCLLKEEMPFLRFSDKSVTKLDIRGNDFANLYTGMRYLEANSVKEYTPEEAMSIGVAMWDVAVTEGISINEACLFKTPIQYYVNSISFKSKYRNEMLALISINEYIQYRQAVKQQYEKTLTAADSWLSKGGLAEKIISECPVTRKVHYFEPFHSRPSERKGKDKEYYLKEDYLSASDKPCPTAPDSLSDEYQKQTKNISNSFKELDKLLLINALNKLPKSDSDFITSPAASIFPIKLKGFDPKDKSFHSYQEIKCELISVKLNEEERIYALRRGNADNPDDLFIRVDFNIAKYHNYKIIDRHVYAHYVWTKKGESEISLNGNAFEDIAETWSEKNRLNVYSSLYELGNDKTDAQTIWSYIQDFIPFYTCVESSINHNLEDAVTACIIDGISLIPVVGQATRLVVKTAKAGIIGFNAAKMGAKTGRVINLAAAGLPTKAEVTALGKSMIGALDPGFELAARGSRALTQNILKFMRSDKKMTGAVVKVAALEAGYKQAVALPEKTIMALLPGTEILVPVVPVGERSGLKIYVRFDEETGERFGRKYFITKSNKLEPVPVSLADRIKKIQTEGMGGKGSKSAPAKWESQNNQRSKGKAKDPEKLTRGEMESLHAYGRQYHYEVNGFMMAGMPEEYVAKHYRDEVYETVMEIKSALKKIPPYEGWVYRGGNIGSHNLNRLKKGSLVSSHGFLSTSMDFYEAKKFRRRDILDQVPMVYSIELKKSGHPISLYTANPREQEVLIENDKFFRVIDFNHKSIIMEEIDMPSFSQVDASSLSQAEKDSIIYIDEYQSIIN</sequence>
<dbReference type="Pfam" id="PF01129">
    <property type="entry name" value="ART"/>
    <property type="match status" value="1"/>
</dbReference>
<feature type="region of interest" description="Disordered" evidence="7">
    <location>
        <begin position="1"/>
        <end position="60"/>
    </location>
</feature>
<dbReference type="EC" id="2.4.2.31" evidence="2"/>
<keyword evidence="4" id="KW-0808">Transferase</keyword>